<evidence type="ECO:0000313" key="2">
    <source>
        <dbReference type="Proteomes" id="UP000299102"/>
    </source>
</evidence>
<gene>
    <name evidence="1" type="ORF">EVAR_14068_1</name>
</gene>
<keyword evidence="2" id="KW-1185">Reference proteome</keyword>
<reference evidence="1 2" key="1">
    <citation type="journal article" date="2019" name="Commun. Biol.">
        <title>The bagworm genome reveals a unique fibroin gene that provides high tensile strength.</title>
        <authorList>
            <person name="Kono N."/>
            <person name="Nakamura H."/>
            <person name="Ohtoshi R."/>
            <person name="Tomita M."/>
            <person name="Numata K."/>
            <person name="Arakawa K."/>
        </authorList>
    </citation>
    <scope>NUCLEOTIDE SEQUENCE [LARGE SCALE GENOMIC DNA]</scope>
</reference>
<accession>A0A4C1UNG7</accession>
<dbReference type="AlphaFoldDB" id="A0A4C1UNG7"/>
<dbReference type="EMBL" id="BGZK01000200">
    <property type="protein sequence ID" value="GBP27879.1"/>
    <property type="molecule type" value="Genomic_DNA"/>
</dbReference>
<proteinExistence type="predicted"/>
<protein>
    <submittedName>
        <fullName evidence="1">Uncharacterized protein</fullName>
    </submittedName>
</protein>
<evidence type="ECO:0000313" key="1">
    <source>
        <dbReference type="EMBL" id="GBP27879.1"/>
    </source>
</evidence>
<dbReference type="Proteomes" id="UP000299102">
    <property type="component" value="Unassembled WGS sequence"/>
</dbReference>
<comment type="caution">
    <text evidence="1">The sequence shown here is derived from an EMBL/GenBank/DDBJ whole genome shotgun (WGS) entry which is preliminary data.</text>
</comment>
<organism evidence="1 2">
    <name type="scientific">Eumeta variegata</name>
    <name type="common">Bagworm moth</name>
    <name type="synonym">Eumeta japonica</name>
    <dbReference type="NCBI Taxonomy" id="151549"/>
    <lineage>
        <taxon>Eukaryota</taxon>
        <taxon>Metazoa</taxon>
        <taxon>Ecdysozoa</taxon>
        <taxon>Arthropoda</taxon>
        <taxon>Hexapoda</taxon>
        <taxon>Insecta</taxon>
        <taxon>Pterygota</taxon>
        <taxon>Neoptera</taxon>
        <taxon>Endopterygota</taxon>
        <taxon>Lepidoptera</taxon>
        <taxon>Glossata</taxon>
        <taxon>Ditrysia</taxon>
        <taxon>Tineoidea</taxon>
        <taxon>Psychidae</taxon>
        <taxon>Oiketicinae</taxon>
        <taxon>Eumeta</taxon>
    </lineage>
</organism>
<sequence length="173" mass="19432">MKYREADNGTATRSERPPEELLEEVTKHLRRAQFDSTAQGGRGAGALIGSIVMQKDVIRAGISFILQSRADRGVAGKYFVRRHRARSRDSRLKSDVAGGAGRGRGGRRRLADLHFLYKNCSIDFQWLRIQKVLRYLNNEGRRYPTAPTHPQRDEPALELDLALGALSSTSRTL</sequence>
<name>A0A4C1UNG7_EUMVA</name>